<comment type="caution">
    <text evidence="2">The sequence shown here is derived from an EMBL/GenBank/DDBJ whole genome shotgun (WGS) entry which is preliminary data.</text>
</comment>
<name>D6TEI4_KTERA</name>
<evidence type="ECO:0000259" key="1">
    <source>
        <dbReference type="PROSITE" id="PS51186"/>
    </source>
</evidence>
<proteinExistence type="predicted"/>
<evidence type="ECO:0000313" key="2">
    <source>
        <dbReference type="EMBL" id="EFH90357.1"/>
    </source>
</evidence>
<gene>
    <name evidence="2" type="ORF">Krac_11976</name>
</gene>
<dbReference type="Proteomes" id="UP000004508">
    <property type="component" value="Unassembled WGS sequence"/>
</dbReference>
<dbReference type="RefSeq" id="WP_007907671.1">
    <property type="nucleotide sequence ID" value="NZ_ADVG01000001.1"/>
</dbReference>
<evidence type="ECO:0000313" key="3">
    <source>
        <dbReference type="Proteomes" id="UP000004508"/>
    </source>
</evidence>
<dbReference type="InParanoid" id="D6TEI4"/>
<protein>
    <recommendedName>
        <fullName evidence="1">N-acetyltransferase domain-containing protein</fullName>
    </recommendedName>
</protein>
<accession>D6TEI4</accession>
<dbReference type="eggNOG" id="ENOG502ZP9X">
    <property type="taxonomic scope" value="Bacteria"/>
</dbReference>
<organism evidence="2 3">
    <name type="scientific">Ktedonobacter racemifer DSM 44963</name>
    <dbReference type="NCBI Taxonomy" id="485913"/>
    <lineage>
        <taxon>Bacteria</taxon>
        <taxon>Bacillati</taxon>
        <taxon>Chloroflexota</taxon>
        <taxon>Ktedonobacteria</taxon>
        <taxon>Ktedonobacterales</taxon>
        <taxon>Ktedonobacteraceae</taxon>
        <taxon>Ktedonobacter</taxon>
    </lineage>
</organism>
<keyword evidence="3" id="KW-1185">Reference proteome</keyword>
<dbReference type="PROSITE" id="PS51186">
    <property type="entry name" value="GNAT"/>
    <property type="match status" value="1"/>
</dbReference>
<dbReference type="InterPro" id="IPR000182">
    <property type="entry name" value="GNAT_dom"/>
</dbReference>
<dbReference type="EMBL" id="ADVG01000001">
    <property type="protein sequence ID" value="EFH90357.1"/>
    <property type="molecule type" value="Genomic_DNA"/>
</dbReference>
<dbReference type="GO" id="GO:0016747">
    <property type="term" value="F:acyltransferase activity, transferring groups other than amino-acyl groups"/>
    <property type="evidence" value="ECO:0007669"/>
    <property type="project" value="InterPro"/>
</dbReference>
<sequence>MPRLQPPSGYLSLKDAVKFLSDHGLHVSEAMIYKYVKQGRLEREGPESRKQKYYSIDALKKILREETGRTGGIEVQFSQASIEDLEKITQLSAKLFRTATLRPIPTETRKSWYEKENRGHYVVKRLNGDIVAYLHIVALTDERIEAYMRDEIRGRDITGEDVQRLEPGKPVGCVVVSIGSDPGIKDQALRHRYTSVLLHGASKEIEQIGKQGIIIPRLYAYTESKSGILMSVRMKMKQYAEPVKNRYTYWLDVLQSSIQLVRNYQRSLGEWFVRHPEHAQALAEWLHHSHPGDPLM</sequence>
<reference evidence="2 3" key="1">
    <citation type="journal article" date="2011" name="Stand. Genomic Sci.">
        <title>Non-contiguous finished genome sequence and contextual data of the filamentous soil bacterium Ktedonobacter racemifer type strain (SOSP1-21).</title>
        <authorList>
            <person name="Chang Y.J."/>
            <person name="Land M."/>
            <person name="Hauser L."/>
            <person name="Chertkov O."/>
            <person name="Del Rio T.G."/>
            <person name="Nolan M."/>
            <person name="Copeland A."/>
            <person name="Tice H."/>
            <person name="Cheng J.F."/>
            <person name="Lucas S."/>
            <person name="Han C."/>
            <person name="Goodwin L."/>
            <person name="Pitluck S."/>
            <person name="Ivanova N."/>
            <person name="Ovchinikova G."/>
            <person name="Pati A."/>
            <person name="Chen A."/>
            <person name="Palaniappan K."/>
            <person name="Mavromatis K."/>
            <person name="Liolios K."/>
            <person name="Brettin T."/>
            <person name="Fiebig A."/>
            <person name="Rohde M."/>
            <person name="Abt B."/>
            <person name="Goker M."/>
            <person name="Detter J.C."/>
            <person name="Woyke T."/>
            <person name="Bristow J."/>
            <person name="Eisen J.A."/>
            <person name="Markowitz V."/>
            <person name="Hugenholtz P."/>
            <person name="Kyrpides N.C."/>
            <person name="Klenk H.P."/>
            <person name="Lapidus A."/>
        </authorList>
    </citation>
    <scope>NUCLEOTIDE SEQUENCE [LARGE SCALE GENOMIC DNA]</scope>
    <source>
        <strain evidence="3">DSM 44963</strain>
    </source>
</reference>
<dbReference type="AlphaFoldDB" id="D6TEI4"/>
<feature type="domain" description="N-acetyltransferase" evidence="1">
    <location>
        <begin position="75"/>
        <end position="235"/>
    </location>
</feature>